<evidence type="ECO:0000256" key="9">
    <source>
        <dbReference type="ARBA" id="ARBA00023136"/>
    </source>
</evidence>
<keyword evidence="7" id="KW-0653">Protein transport</keyword>
<keyword evidence="4" id="KW-1003">Cell membrane</keyword>
<feature type="compositionally biased region" description="Low complexity" evidence="10">
    <location>
        <begin position="125"/>
        <end position="145"/>
    </location>
</feature>
<evidence type="ECO:0000256" key="4">
    <source>
        <dbReference type="ARBA" id="ARBA00022475"/>
    </source>
</evidence>
<evidence type="ECO:0000313" key="13">
    <source>
        <dbReference type="EMBL" id="RED01124.1"/>
    </source>
</evidence>
<dbReference type="InterPro" id="IPR037682">
    <property type="entry name" value="TonB_C"/>
</dbReference>
<name>A0A3D9ED50_ECTOL</name>
<dbReference type="SUPFAM" id="SSF74653">
    <property type="entry name" value="TolA/TonB C-terminal domain"/>
    <property type="match status" value="1"/>
</dbReference>
<evidence type="ECO:0000256" key="10">
    <source>
        <dbReference type="SAM" id="MobiDB-lite"/>
    </source>
</evidence>
<feature type="transmembrane region" description="Helical" evidence="11">
    <location>
        <begin position="43"/>
        <end position="65"/>
    </location>
</feature>
<evidence type="ECO:0000256" key="11">
    <source>
        <dbReference type="SAM" id="Phobius"/>
    </source>
</evidence>
<evidence type="ECO:0000256" key="6">
    <source>
        <dbReference type="ARBA" id="ARBA00022692"/>
    </source>
</evidence>
<feature type="compositionally biased region" description="Basic and acidic residues" evidence="10">
    <location>
        <begin position="154"/>
        <end position="171"/>
    </location>
</feature>
<evidence type="ECO:0000256" key="7">
    <source>
        <dbReference type="ARBA" id="ARBA00022927"/>
    </source>
</evidence>
<feature type="compositionally biased region" description="Polar residues" evidence="10">
    <location>
        <begin position="22"/>
        <end position="35"/>
    </location>
</feature>
<dbReference type="Pfam" id="PF03544">
    <property type="entry name" value="TonB_C"/>
    <property type="match status" value="1"/>
</dbReference>
<sequence>MDNRGHNPQTGASPAARPLPLPTQSMPSTASSPASQVRPADRLGFTLLIATLLHVVLILGVGFSLPEPTQISRTLEVTLASFKSDEAPKQADFLAQENQQGSGTLDKAAAPSTPVQAPFHDSEIRQAAPPARPPAADRAQAPKAAVTTRAARPTKAEPSRETPEREQRDAPSPESDSQAAELASLEAQLAEERQQYAKRPKIWRINAASTQKDKGARYKEEWRRKIERIGNLNYPEQAKRDRLYGSLRLLVSINKDGSLYEVQVLESSGRQVLDQAALRIVRLAAPFAPFSGDLADIDRLEIIRTWRFERGDRLSSQ</sequence>
<dbReference type="Gene3D" id="3.30.1150.10">
    <property type="match status" value="1"/>
</dbReference>
<keyword evidence="5" id="KW-0997">Cell inner membrane</keyword>
<comment type="similarity">
    <text evidence="2">Belongs to the TonB family.</text>
</comment>
<accession>A0A3D9ED50</accession>
<keyword evidence="3" id="KW-0813">Transport</keyword>
<keyword evidence="8 11" id="KW-1133">Transmembrane helix</keyword>
<dbReference type="GO" id="GO:0031992">
    <property type="term" value="F:energy transducer activity"/>
    <property type="evidence" value="ECO:0007669"/>
    <property type="project" value="TreeGrafter"/>
</dbReference>
<dbReference type="PANTHER" id="PTHR33446">
    <property type="entry name" value="PROTEIN TONB-RELATED"/>
    <property type="match status" value="1"/>
</dbReference>
<evidence type="ECO:0000256" key="2">
    <source>
        <dbReference type="ARBA" id="ARBA00006555"/>
    </source>
</evidence>
<dbReference type="InterPro" id="IPR006260">
    <property type="entry name" value="TonB/TolA_C"/>
</dbReference>
<dbReference type="GO" id="GO:0055085">
    <property type="term" value="P:transmembrane transport"/>
    <property type="evidence" value="ECO:0007669"/>
    <property type="project" value="InterPro"/>
</dbReference>
<proteinExistence type="inferred from homology"/>
<evidence type="ECO:0000256" key="1">
    <source>
        <dbReference type="ARBA" id="ARBA00004383"/>
    </source>
</evidence>
<protein>
    <submittedName>
        <fullName evidence="13">Protein TonB</fullName>
    </submittedName>
</protein>
<comment type="caution">
    <text evidence="13">The sequence shown here is derived from an EMBL/GenBank/DDBJ whole genome shotgun (WGS) entry which is preliminary data.</text>
</comment>
<keyword evidence="9 11" id="KW-0472">Membrane</keyword>
<evidence type="ECO:0000259" key="12">
    <source>
        <dbReference type="PROSITE" id="PS52015"/>
    </source>
</evidence>
<dbReference type="InterPro" id="IPR051045">
    <property type="entry name" value="TonB-dependent_transducer"/>
</dbReference>
<dbReference type="Proteomes" id="UP000256988">
    <property type="component" value="Unassembled WGS sequence"/>
</dbReference>
<feature type="domain" description="TonB C-terminal" evidence="12">
    <location>
        <begin position="219"/>
        <end position="315"/>
    </location>
</feature>
<evidence type="ECO:0000313" key="14">
    <source>
        <dbReference type="Proteomes" id="UP000256988"/>
    </source>
</evidence>
<dbReference type="GO" id="GO:0015031">
    <property type="term" value="P:protein transport"/>
    <property type="evidence" value="ECO:0007669"/>
    <property type="project" value="UniProtKB-KW"/>
</dbReference>
<comment type="subcellular location">
    <subcellularLocation>
        <location evidence="1">Cell inner membrane</location>
        <topology evidence="1">Single-pass membrane protein</topology>
        <orientation evidence="1">Periplasmic side</orientation>
    </subcellularLocation>
</comment>
<evidence type="ECO:0000256" key="3">
    <source>
        <dbReference type="ARBA" id="ARBA00022448"/>
    </source>
</evidence>
<dbReference type="NCBIfam" id="TIGR01352">
    <property type="entry name" value="tonB_Cterm"/>
    <property type="match status" value="1"/>
</dbReference>
<dbReference type="PANTHER" id="PTHR33446:SF11">
    <property type="entry name" value="TONB3"/>
    <property type="match status" value="1"/>
</dbReference>
<feature type="region of interest" description="Disordered" evidence="10">
    <location>
        <begin position="97"/>
        <end position="181"/>
    </location>
</feature>
<dbReference type="EMBL" id="QRDL01000006">
    <property type="protein sequence ID" value="RED01124.1"/>
    <property type="molecule type" value="Genomic_DNA"/>
</dbReference>
<dbReference type="AlphaFoldDB" id="A0A3D9ED50"/>
<evidence type="ECO:0000256" key="8">
    <source>
        <dbReference type="ARBA" id="ARBA00022989"/>
    </source>
</evidence>
<dbReference type="FunFam" id="3.30.1150.10:FF:000012">
    <property type="entry name" value="Energy transducer TonB"/>
    <property type="match status" value="1"/>
</dbReference>
<evidence type="ECO:0000256" key="5">
    <source>
        <dbReference type="ARBA" id="ARBA00022519"/>
    </source>
</evidence>
<dbReference type="PROSITE" id="PS52015">
    <property type="entry name" value="TONB_CTD"/>
    <property type="match status" value="1"/>
</dbReference>
<feature type="region of interest" description="Disordered" evidence="10">
    <location>
        <begin position="1"/>
        <end position="36"/>
    </location>
</feature>
<dbReference type="GO" id="GO:0098797">
    <property type="term" value="C:plasma membrane protein complex"/>
    <property type="evidence" value="ECO:0007669"/>
    <property type="project" value="TreeGrafter"/>
</dbReference>
<gene>
    <name evidence="13" type="ORF">DFO60_3966</name>
</gene>
<keyword evidence="6 11" id="KW-0812">Transmembrane</keyword>
<feature type="compositionally biased region" description="Polar residues" evidence="10">
    <location>
        <begin position="1"/>
        <end position="12"/>
    </location>
</feature>
<reference evidence="13 14" key="1">
    <citation type="submission" date="2018-07" db="EMBL/GenBank/DDBJ databases">
        <title>Genome sequencing of rice bacterial endophytes.</title>
        <authorList>
            <person name="Venturi V."/>
        </authorList>
    </citation>
    <scope>NUCLEOTIDE SEQUENCE [LARGE SCALE GENOMIC DNA]</scope>
    <source>
        <strain evidence="13 14">AG1002</strain>
    </source>
</reference>
<organism evidence="13 14">
    <name type="scientific">Ectopseudomonas oleovorans</name>
    <name type="common">Pseudomonas oleovorans</name>
    <dbReference type="NCBI Taxonomy" id="301"/>
    <lineage>
        <taxon>Bacteria</taxon>
        <taxon>Pseudomonadati</taxon>
        <taxon>Pseudomonadota</taxon>
        <taxon>Gammaproteobacteria</taxon>
        <taxon>Pseudomonadales</taxon>
        <taxon>Pseudomonadaceae</taxon>
        <taxon>Ectopseudomonas</taxon>
    </lineage>
</organism>